<proteinExistence type="inferred from homology"/>
<dbReference type="InterPro" id="IPR044068">
    <property type="entry name" value="CB"/>
</dbReference>
<dbReference type="InterPro" id="IPR053876">
    <property type="entry name" value="Phage_int_M"/>
</dbReference>
<dbReference type="PANTHER" id="PTHR30629:SF2">
    <property type="entry name" value="PROPHAGE INTEGRASE INTS-RELATED"/>
    <property type="match status" value="1"/>
</dbReference>
<dbReference type="InterPro" id="IPR011010">
    <property type="entry name" value="DNA_brk_join_enz"/>
</dbReference>
<keyword evidence="3 4" id="KW-0238">DNA-binding</keyword>
<feature type="domain" description="Core-binding (CB)" evidence="5">
    <location>
        <begin position="68"/>
        <end position="149"/>
    </location>
</feature>
<dbReference type="EMBL" id="CADILN010000012">
    <property type="protein sequence ID" value="CAB4052107.1"/>
    <property type="molecule type" value="Genomic_DNA"/>
</dbReference>
<evidence type="ECO:0000313" key="6">
    <source>
        <dbReference type="EMBL" id="CAB4052107.1"/>
    </source>
</evidence>
<keyword evidence="2" id="KW-0229">DNA integration</keyword>
<protein>
    <recommendedName>
        <fullName evidence="5">Core-binding (CB) domain-containing protein</fullName>
    </recommendedName>
</protein>
<dbReference type="PROSITE" id="PS51900">
    <property type="entry name" value="CB"/>
    <property type="match status" value="1"/>
</dbReference>
<accession>A0A6J5KEX5</accession>
<dbReference type="GO" id="GO:0015074">
    <property type="term" value="P:DNA integration"/>
    <property type="evidence" value="ECO:0007669"/>
    <property type="project" value="UniProtKB-KW"/>
</dbReference>
<evidence type="ECO:0000256" key="2">
    <source>
        <dbReference type="ARBA" id="ARBA00022908"/>
    </source>
</evidence>
<dbReference type="Gene3D" id="1.10.150.130">
    <property type="match status" value="1"/>
</dbReference>
<evidence type="ECO:0000259" key="5">
    <source>
        <dbReference type="PROSITE" id="PS51900"/>
    </source>
</evidence>
<dbReference type="Proteomes" id="UP000494102">
    <property type="component" value="Unassembled WGS sequence"/>
</dbReference>
<evidence type="ECO:0000313" key="7">
    <source>
        <dbReference type="Proteomes" id="UP000494102"/>
    </source>
</evidence>
<dbReference type="InterPro" id="IPR050808">
    <property type="entry name" value="Phage_Integrase"/>
</dbReference>
<evidence type="ECO:0000256" key="4">
    <source>
        <dbReference type="PROSITE-ProRule" id="PRU01248"/>
    </source>
</evidence>
<reference evidence="6 7" key="1">
    <citation type="submission" date="2020-04" db="EMBL/GenBank/DDBJ databases">
        <authorList>
            <person name="De Canck E."/>
        </authorList>
    </citation>
    <scope>NUCLEOTIDE SEQUENCE [LARGE SCALE GENOMIC DNA]</scope>
    <source>
        <strain evidence="6 7">LMG 9964</strain>
    </source>
</reference>
<dbReference type="PANTHER" id="PTHR30629">
    <property type="entry name" value="PROPHAGE INTEGRASE"/>
    <property type="match status" value="1"/>
</dbReference>
<name>A0A6J5KEX5_9BURK</name>
<sequence length="280" mass="31608">MPLGAWPRVTLAAIRHQFDETRLRVERGGDPADQRRLVVEKLKVEKAEIARQQQELAERSRELADSQLTLSALFAAWHAEALADNTAKGAQAVRRLFELHLLPGAGGTRVGDVSPSDIRNAVRALIEAGKISTAITLHRYTNSMFGWAGRRKPWRLLFDINPVEDVDIERMVPAGYQGWSERVLGDDEIFELRNRFQVIRNTWDFHSGPRRGIARPIPREHELAVWITLATLVRINEMCTAQWQAHVSFEKATWNHLGLAGEEPPVDHRSPLGFRAAASP</sequence>
<organism evidence="6 7">
    <name type="scientific">Paraburkholderia phenoliruptrix</name>
    <dbReference type="NCBI Taxonomy" id="252970"/>
    <lineage>
        <taxon>Bacteria</taxon>
        <taxon>Pseudomonadati</taxon>
        <taxon>Pseudomonadota</taxon>
        <taxon>Betaproteobacteria</taxon>
        <taxon>Burkholderiales</taxon>
        <taxon>Burkholderiaceae</taxon>
        <taxon>Paraburkholderia</taxon>
    </lineage>
</organism>
<dbReference type="Pfam" id="PF22022">
    <property type="entry name" value="Phage_int_M"/>
    <property type="match status" value="1"/>
</dbReference>
<dbReference type="GO" id="GO:0003677">
    <property type="term" value="F:DNA binding"/>
    <property type="evidence" value="ECO:0007669"/>
    <property type="project" value="UniProtKB-UniRule"/>
</dbReference>
<gene>
    <name evidence="6" type="ORF">LMG9964_05793</name>
</gene>
<evidence type="ECO:0000256" key="3">
    <source>
        <dbReference type="ARBA" id="ARBA00023125"/>
    </source>
</evidence>
<evidence type="ECO:0000256" key="1">
    <source>
        <dbReference type="ARBA" id="ARBA00008857"/>
    </source>
</evidence>
<dbReference type="SUPFAM" id="SSF56349">
    <property type="entry name" value="DNA breaking-rejoining enzymes"/>
    <property type="match status" value="1"/>
</dbReference>
<dbReference type="InterPro" id="IPR010998">
    <property type="entry name" value="Integrase_recombinase_N"/>
</dbReference>
<comment type="similarity">
    <text evidence="1">Belongs to the 'phage' integrase family.</text>
</comment>
<dbReference type="AlphaFoldDB" id="A0A6J5KEX5"/>